<dbReference type="Proteomes" id="UP000322214">
    <property type="component" value="Chromosome"/>
</dbReference>
<dbReference type="AlphaFoldDB" id="A0A5B9P4Z6"/>
<feature type="transmembrane region" description="Helical" evidence="1">
    <location>
        <begin position="170"/>
        <end position="190"/>
    </location>
</feature>
<keyword evidence="3" id="KW-1185">Reference proteome</keyword>
<proteinExistence type="predicted"/>
<dbReference type="OrthoDB" id="9806499at2"/>
<feature type="transmembrane region" description="Helical" evidence="1">
    <location>
        <begin position="99"/>
        <end position="124"/>
    </location>
</feature>
<feature type="transmembrane region" description="Helical" evidence="1">
    <location>
        <begin position="28"/>
        <end position="48"/>
    </location>
</feature>
<keyword evidence="1" id="KW-0472">Membrane</keyword>
<feature type="transmembrane region" description="Helical" evidence="1">
    <location>
        <begin position="60"/>
        <end position="78"/>
    </location>
</feature>
<keyword evidence="1" id="KW-1133">Transmembrane helix</keyword>
<dbReference type="RefSeq" id="WP_075085718.1">
    <property type="nucleotide sequence ID" value="NZ_CP042912.1"/>
</dbReference>
<evidence type="ECO:0000313" key="2">
    <source>
        <dbReference type="EMBL" id="QEG20215.1"/>
    </source>
</evidence>
<name>A0A5B9P4Z6_9BACT</name>
<feature type="transmembrane region" description="Helical" evidence="1">
    <location>
        <begin position="144"/>
        <end position="163"/>
    </location>
</feature>
<dbReference type="KEGG" id="mff:MFFC18_00620"/>
<gene>
    <name evidence="2" type="ORF">MFFC18_00620</name>
</gene>
<evidence type="ECO:0000256" key="1">
    <source>
        <dbReference type="SAM" id="Phobius"/>
    </source>
</evidence>
<accession>A0A5B9P4Z6</accession>
<protein>
    <submittedName>
        <fullName evidence="2">Uncharacterized protein</fullName>
    </submittedName>
</protein>
<dbReference type="EMBL" id="CP042912">
    <property type="protein sequence ID" value="QEG20215.1"/>
    <property type="molecule type" value="Genomic_DNA"/>
</dbReference>
<dbReference type="STRING" id="980251.GCA_001642875_03699"/>
<organism evidence="2 3">
    <name type="scientific">Mariniblastus fucicola</name>
    <dbReference type="NCBI Taxonomy" id="980251"/>
    <lineage>
        <taxon>Bacteria</taxon>
        <taxon>Pseudomonadati</taxon>
        <taxon>Planctomycetota</taxon>
        <taxon>Planctomycetia</taxon>
        <taxon>Pirellulales</taxon>
        <taxon>Pirellulaceae</taxon>
        <taxon>Mariniblastus</taxon>
    </lineage>
</organism>
<evidence type="ECO:0000313" key="3">
    <source>
        <dbReference type="Proteomes" id="UP000322214"/>
    </source>
</evidence>
<sequence>MVNPYQSPKRLPTSESEQTQSWSVYHRLFASVLLTAAGALLVIGLYRVLGFEKSPSGHEVRLWLLLVFSAVLTFFCLGTSRRKVGRLANFRNTSSVFRYAIGVVGAFNLAVCSAHWLEMFMAWYSGVEYENFVLFRYPFGPYAWIYWVNVVALCLLPQTVCLHGIARRKWLVLTMLIGVFLFTAVNLRGINLMVHRNQIPSSWSQFFWG</sequence>
<reference evidence="2 3" key="1">
    <citation type="submission" date="2019-08" db="EMBL/GenBank/DDBJ databases">
        <title>Deep-cultivation of Planctomycetes and their phenomic and genomic characterization uncovers novel biology.</title>
        <authorList>
            <person name="Wiegand S."/>
            <person name="Jogler M."/>
            <person name="Boedeker C."/>
            <person name="Pinto D."/>
            <person name="Vollmers J."/>
            <person name="Rivas-Marin E."/>
            <person name="Kohn T."/>
            <person name="Peeters S.H."/>
            <person name="Heuer A."/>
            <person name="Rast P."/>
            <person name="Oberbeckmann S."/>
            <person name="Bunk B."/>
            <person name="Jeske O."/>
            <person name="Meyerdierks A."/>
            <person name="Storesund J.E."/>
            <person name="Kallscheuer N."/>
            <person name="Luecker S."/>
            <person name="Lage O.M."/>
            <person name="Pohl T."/>
            <person name="Merkel B.J."/>
            <person name="Hornburger P."/>
            <person name="Mueller R.-W."/>
            <person name="Bruemmer F."/>
            <person name="Labrenz M."/>
            <person name="Spormann A.M."/>
            <person name="Op den Camp H."/>
            <person name="Overmann J."/>
            <person name="Amann R."/>
            <person name="Jetten M.S.M."/>
            <person name="Mascher T."/>
            <person name="Medema M.H."/>
            <person name="Devos D.P."/>
            <person name="Kaster A.-K."/>
            <person name="Ovreas L."/>
            <person name="Rohde M."/>
            <person name="Galperin M.Y."/>
            <person name="Jogler C."/>
        </authorList>
    </citation>
    <scope>NUCLEOTIDE SEQUENCE [LARGE SCALE GENOMIC DNA]</scope>
    <source>
        <strain evidence="2 3">FC18</strain>
    </source>
</reference>
<keyword evidence="1" id="KW-0812">Transmembrane</keyword>